<dbReference type="PATRIC" id="fig|1173020.3.peg.1042"/>
<dbReference type="InterPro" id="IPR011644">
    <property type="entry name" value="Heme_NO-bd"/>
</dbReference>
<dbReference type="GO" id="GO:0020037">
    <property type="term" value="F:heme binding"/>
    <property type="evidence" value="ECO:0007669"/>
    <property type="project" value="InterPro"/>
</dbReference>
<reference evidence="2 3" key="1">
    <citation type="submission" date="2012-05" db="EMBL/GenBank/DDBJ databases">
        <title>Finished chromosome of genome of Chamaesiphon sp. PCC 6605.</title>
        <authorList>
            <consortium name="US DOE Joint Genome Institute"/>
            <person name="Gugger M."/>
            <person name="Coursin T."/>
            <person name="Rippka R."/>
            <person name="Tandeau De Marsac N."/>
            <person name="Huntemann M."/>
            <person name="Wei C.-L."/>
            <person name="Han J."/>
            <person name="Detter J.C."/>
            <person name="Han C."/>
            <person name="Tapia R."/>
            <person name="Chen A."/>
            <person name="Kyrpides N."/>
            <person name="Mavromatis K."/>
            <person name="Markowitz V."/>
            <person name="Szeto E."/>
            <person name="Ivanova N."/>
            <person name="Pagani I."/>
            <person name="Pati A."/>
            <person name="Goodwin L."/>
            <person name="Nordberg H.P."/>
            <person name="Cantor M.N."/>
            <person name="Hua S.X."/>
            <person name="Woyke T."/>
            <person name="Kerfeld C.A."/>
        </authorList>
    </citation>
    <scope>NUCLEOTIDE SEQUENCE [LARGE SCALE GENOMIC DNA]</scope>
    <source>
        <strain evidence="3">ATCC 27169 / PCC 6605</strain>
    </source>
</reference>
<dbReference type="RefSeq" id="WP_015158343.1">
    <property type="nucleotide sequence ID" value="NC_019697.1"/>
</dbReference>
<dbReference type="InterPro" id="IPR024096">
    <property type="entry name" value="NO_sig/Golgi_transp_ligand-bd"/>
</dbReference>
<dbReference type="Gene3D" id="3.90.1520.10">
    <property type="entry name" value="H-NOX domain"/>
    <property type="match status" value="1"/>
</dbReference>
<dbReference type="eggNOG" id="COG1060">
    <property type="taxonomic scope" value="Bacteria"/>
</dbReference>
<dbReference type="GO" id="GO:0070482">
    <property type="term" value="P:response to oxygen levels"/>
    <property type="evidence" value="ECO:0007669"/>
    <property type="project" value="TreeGrafter"/>
</dbReference>
<dbReference type="HOGENOM" id="CLU_079260_0_1_3"/>
<dbReference type="PANTHER" id="PTHR45655:SF13">
    <property type="entry name" value="SOLUBLE GUANYLATE CYCLASE GCY-32-RELATED"/>
    <property type="match status" value="1"/>
</dbReference>
<feature type="domain" description="Heme NO-binding" evidence="1">
    <location>
        <begin position="3"/>
        <end position="162"/>
    </location>
</feature>
<dbReference type="Pfam" id="PF07700">
    <property type="entry name" value="HNOB"/>
    <property type="match status" value="1"/>
</dbReference>
<dbReference type="GO" id="GO:0004383">
    <property type="term" value="F:guanylate cyclase activity"/>
    <property type="evidence" value="ECO:0007669"/>
    <property type="project" value="TreeGrafter"/>
</dbReference>
<dbReference type="PANTHER" id="PTHR45655">
    <property type="entry name" value="GUANYLATE CYCLASE SOLUBLE SUBUNIT BETA-2"/>
    <property type="match status" value="1"/>
</dbReference>
<dbReference type="InterPro" id="IPR038158">
    <property type="entry name" value="H-NOX_domain_sf"/>
</dbReference>
<dbReference type="GO" id="GO:0019934">
    <property type="term" value="P:cGMP-mediated signaling"/>
    <property type="evidence" value="ECO:0007669"/>
    <property type="project" value="TreeGrafter"/>
</dbReference>
<gene>
    <name evidence="2" type="ORF">Cha6605_0889</name>
</gene>
<evidence type="ECO:0000259" key="1">
    <source>
        <dbReference type="Pfam" id="PF07700"/>
    </source>
</evidence>
<name>K9UD61_CHAP6</name>
<dbReference type="EMBL" id="CP003600">
    <property type="protein sequence ID" value="AFY92149.1"/>
    <property type="molecule type" value="Genomic_DNA"/>
</dbReference>
<accession>K9UD61</accession>
<proteinExistence type="predicted"/>
<sequence length="195" mass="21989">MFGLVNKGLEDMICSQYGEEIWEKIKSKAEVEIEAFISMDSYPDDITYRLVDAASVVMAMPATDILEAFGRYWLLFTATEGFGSLMEMAGDNLPEFLQNLDNLHARVGLSFPELQPPSFLCSHLEAESLKLHYYSERPGLTPMVVGMLKGLGEKFDTDVDIQLTNSKDRGNDHQELSISHKLKCPFKPLFNINNN</sequence>
<dbReference type="Proteomes" id="UP000010366">
    <property type="component" value="Chromosome"/>
</dbReference>
<dbReference type="AlphaFoldDB" id="K9UD61"/>
<dbReference type="STRING" id="1173020.Cha6605_0889"/>
<dbReference type="SUPFAM" id="SSF111126">
    <property type="entry name" value="Ligand-binding domain in the NO signalling and Golgi transport"/>
    <property type="match status" value="1"/>
</dbReference>
<dbReference type="GO" id="GO:0008074">
    <property type="term" value="C:guanylate cyclase complex, soluble"/>
    <property type="evidence" value="ECO:0007669"/>
    <property type="project" value="TreeGrafter"/>
</dbReference>
<protein>
    <submittedName>
        <fullName evidence="2">Heme NO binding protein</fullName>
    </submittedName>
</protein>
<evidence type="ECO:0000313" key="2">
    <source>
        <dbReference type="EMBL" id="AFY92149.1"/>
    </source>
</evidence>
<dbReference type="KEGG" id="cmp:Cha6605_0889"/>
<organism evidence="2 3">
    <name type="scientific">Chamaesiphon minutus (strain ATCC 27169 / PCC 6605)</name>
    <dbReference type="NCBI Taxonomy" id="1173020"/>
    <lineage>
        <taxon>Bacteria</taxon>
        <taxon>Bacillati</taxon>
        <taxon>Cyanobacteriota</taxon>
        <taxon>Cyanophyceae</taxon>
        <taxon>Gomontiellales</taxon>
        <taxon>Chamaesiphonaceae</taxon>
        <taxon>Chamaesiphon</taxon>
    </lineage>
</organism>
<keyword evidence="3" id="KW-1185">Reference proteome</keyword>
<dbReference type="OrthoDB" id="7266652at2"/>
<evidence type="ECO:0000313" key="3">
    <source>
        <dbReference type="Proteomes" id="UP000010366"/>
    </source>
</evidence>